<evidence type="ECO:0000256" key="2">
    <source>
        <dbReference type="ARBA" id="ARBA00022723"/>
    </source>
</evidence>
<dbReference type="SUPFAM" id="SSF49503">
    <property type="entry name" value="Cupredoxins"/>
    <property type="match status" value="1"/>
</dbReference>
<dbReference type="InterPro" id="IPR028871">
    <property type="entry name" value="BlueCu_1_BS"/>
</dbReference>
<organism evidence="5 6">
    <name type="scientific">Burkholderia contaminans</name>
    <dbReference type="NCBI Taxonomy" id="488447"/>
    <lineage>
        <taxon>Bacteria</taxon>
        <taxon>Pseudomonadati</taxon>
        <taxon>Pseudomonadota</taxon>
        <taxon>Betaproteobacteria</taxon>
        <taxon>Burkholderiales</taxon>
        <taxon>Burkholderiaceae</taxon>
        <taxon>Burkholderia</taxon>
        <taxon>Burkholderia cepacia complex</taxon>
    </lineage>
</organism>
<keyword evidence="4" id="KW-0732">Signal</keyword>
<evidence type="ECO:0000256" key="1">
    <source>
        <dbReference type="ARBA" id="ARBA00004418"/>
    </source>
</evidence>
<dbReference type="GO" id="GO:0046872">
    <property type="term" value="F:metal ion binding"/>
    <property type="evidence" value="ECO:0007669"/>
    <property type="project" value="UniProtKB-KW"/>
</dbReference>
<dbReference type="InterPro" id="IPR033138">
    <property type="entry name" value="Cu_oxidase_CS"/>
</dbReference>
<sequence length="228" mass="24811">MMSSNFRIRVFAVAAAMTLLGVTMPVSAQRYSGNSDAWGMMGGYGMGPGMMGGFSNGPGGGGWGRESMTYDQVQAFIRDGDRQGRVDIKTNTVTFDAPDVTIDMIAVQPGHDDQTFEVRGLTNPTLIVPAKAVVHLNLVNMDFGANMEHGLILTPEPPPYPYMAMMATGPGLARIMPLLPWRSKKTLKQATYAKLSTTFVADEVGTYWYVCPTPQHAEEGMFGKFIVR</sequence>
<dbReference type="PROSITE" id="PS00079">
    <property type="entry name" value="MULTICOPPER_OXIDASE1"/>
    <property type="match status" value="1"/>
</dbReference>
<feature type="signal peptide" evidence="4">
    <location>
        <begin position="1"/>
        <end position="28"/>
    </location>
</feature>
<reference evidence="5 6" key="1">
    <citation type="submission" date="2018-08" db="EMBL/GenBank/DDBJ databases">
        <title>Comparative analysis of Burkholderia isolates from Puerto Rico.</title>
        <authorList>
            <person name="Hall C."/>
            <person name="Sahl J."/>
            <person name="Wagner D."/>
        </authorList>
    </citation>
    <scope>NUCLEOTIDE SEQUENCE [LARGE SCALE GENOMIC DNA]</scope>
    <source>
        <strain evidence="5 6">Bp9001</strain>
    </source>
</reference>
<keyword evidence="2" id="KW-0479">Metal-binding</keyword>
<evidence type="ECO:0000256" key="4">
    <source>
        <dbReference type="SAM" id="SignalP"/>
    </source>
</evidence>
<proteinExistence type="predicted"/>
<dbReference type="EMBL" id="QTQX01000021">
    <property type="protein sequence ID" value="RQT22353.1"/>
    <property type="molecule type" value="Genomic_DNA"/>
</dbReference>
<dbReference type="RefSeq" id="WP_124648247.1">
    <property type="nucleotide sequence ID" value="NZ_CABVQR010000007.1"/>
</dbReference>
<feature type="chain" id="PRO_5018141736" description="Rusticyanin" evidence="4">
    <location>
        <begin position="29"/>
        <end position="228"/>
    </location>
</feature>
<dbReference type="AlphaFoldDB" id="A0A3N8QPX1"/>
<dbReference type="Proteomes" id="UP000269271">
    <property type="component" value="Unassembled WGS sequence"/>
</dbReference>
<dbReference type="Gene3D" id="2.60.40.420">
    <property type="entry name" value="Cupredoxins - blue copper proteins"/>
    <property type="match status" value="1"/>
</dbReference>
<name>A0A3N8QPX1_9BURK</name>
<protein>
    <recommendedName>
        <fullName evidence="7">Rusticyanin</fullName>
    </recommendedName>
</protein>
<dbReference type="GO" id="GO:0042597">
    <property type="term" value="C:periplasmic space"/>
    <property type="evidence" value="ECO:0007669"/>
    <property type="project" value="UniProtKB-SubCell"/>
</dbReference>
<evidence type="ECO:0008006" key="7">
    <source>
        <dbReference type="Google" id="ProtNLM"/>
    </source>
</evidence>
<gene>
    <name evidence="5" type="ORF">DF037_27745</name>
</gene>
<evidence type="ECO:0000256" key="3">
    <source>
        <dbReference type="ARBA" id="ARBA00023008"/>
    </source>
</evidence>
<comment type="subcellular location">
    <subcellularLocation>
        <location evidence="1">Periplasm</location>
    </subcellularLocation>
</comment>
<evidence type="ECO:0000313" key="5">
    <source>
        <dbReference type="EMBL" id="RQT22353.1"/>
    </source>
</evidence>
<accession>A0A3N8QPX1</accession>
<comment type="caution">
    <text evidence="5">The sequence shown here is derived from an EMBL/GenBank/DDBJ whole genome shotgun (WGS) entry which is preliminary data.</text>
</comment>
<evidence type="ECO:0000313" key="6">
    <source>
        <dbReference type="Proteomes" id="UP000269271"/>
    </source>
</evidence>
<dbReference type="PROSITE" id="PS00196">
    <property type="entry name" value="COPPER_BLUE"/>
    <property type="match status" value="1"/>
</dbReference>
<keyword evidence="3" id="KW-0186">Copper</keyword>
<dbReference type="InterPro" id="IPR008972">
    <property type="entry name" value="Cupredoxin"/>
</dbReference>